<accession>A0ABS2KTU9</accession>
<organism evidence="1 2">
    <name type="scientific">Rhodococcoides corynebacterioides</name>
    <dbReference type="NCBI Taxonomy" id="53972"/>
    <lineage>
        <taxon>Bacteria</taxon>
        <taxon>Bacillati</taxon>
        <taxon>Actinomycetota</taxon>
        <taxon>Actinomycetes</taxon>
        <taxon>Mycobacteriales</taxon>
        <taxon>Nocardiaceae</taxon>
        <taxon>Rhodococcoides</taxon>
    </lineage>
</organism>
<dbReference type="RefSeq" id="WP_204868388.1">
    <property type="nucleotide sequence ID" value="NZ_JAFBBK010000001.1"/>
</dbReference>
<dbReference type="Pfam" id="PF14518">
    <property type="entry name" value="Haem_oxygenas_2"/>
    <property type="match status" value="1"/>
</dbReference>
<dbReference type="SMART" id="SM01236">
    <property type="entry name" value="Haem_oxygenase_2"/>
    <property type="match status" value="1"/>
</dbReference>
<evidence type="ECO:0000313" key="1">
    <source>
        <dbReference type="EMBL" id="MBM7415364.1"/>
    </source>
</evidence>
<dbReference type="Gene3D" id="1.20.910.10">
    <property type="entry name" value="Heme oxygenase-like"/>
    <property type="match status" value="1"/>
</dbReference>
<comment type="caution">
    <text evidence="1">The sequence shown here is derived from an EMBL/GenBank/DDBJ whole genome shotgun (WGS) entry which is preliminary data.</text>
</comment>
<proteinExistence type="predicted"/>
<gene>
    <name evidence="1" type="ORF">JOE42_002097</name>
</gene>
<keyword evidence="2" id="KW-1185">Reference proteome</keyword>
<reference evidence="1 2" key="1">
    <citation type="submission" date="2021-01" db="EMBL/GenBank/DDBJ databases">
        <title>Genomics of switchgrass bacterial isolates.</title>
        <authorList>
            <person name="Shade A."/>
        </authorList>
    </citation>
    <scope>NUCLEOTIDE SEQUENCE [LARGE SCALE GENOMIC DNA]</scope>
    <source>
        <strain evidence="1 2">PvP111</strain>
    </source>
</reference>
<name>A0ABS2KTU9_9NOCA</name>
<evidence type="ECO:0008006" key="3">
    <source>
        <dbReference type="Google" id="ProtNLM"/>
    </source>
</evidence>
<dbReference type="Proteomes" id="UP000703038">
    <property type="component" value="Unassembled WGS sequence"/>
</dbReference>
<evidence type="ECO:0000313" key="2">
    <source>
        <dbReference type="Proteomes" id="UP000703038"/>
    </source>
</evidence>
<dbReference type="SUPFAM" id="SSF48613">
    <property type="entry name" value="Heme oxygenase-like"/>
    <property type="match status" value="1"/>
</dbReference>
<sequence>MLNDIPTASEPPTAAALPTARGPLSAAVLSALVQSPSGAGSVVAPVADADPYGDDLHLALYLCYELHYRGLPGVDDAWEWNPDLLRLRAEMESAFLADVRAHVTVGGSAAEEMDLLSTEHVDGSGPSFHLRDTGTAEQMREYLAHRSLYHLKEADPHAWTIPRLQGQAKASYVAVEFDEFGGGRGSRMHQNLFRDLLAAAGLDATYLGYLDRVGAPTLAPVNLMSMFGLHRSLRGAAVGHLAATEITSSPGSQRLVKALQRLDFPAECVAFYAEHVEADAVHEQVMRHDVVGDLIAREPELEADVVFGMRAIDHVENVLADHLMDAWSNGRESLRPAP</sequence>
<dbReference type="EMBL" id="JAFBBK010000001">
    <property type="protein sequence ID" value="MBM7415364.1"/>
    <property type="molecule type" value="Genomic_DNA"/>
</dbReference>
<dbReference type="InterPro" id="IPR016084">
    <property type="entry name" value="Haem_Oase-like_multi-hlx"/>
</dbReference>
<protein>
    <recommendedName>
        <fullName evidence="3">Iron-containing redox enzyme family protein</fullName>
    </recommendedName>
</protein>